<evidence type="ECO:0000313" key="2">
    <source>
        <dbReference type="EMBL" id="KAJ7223592.1"/>
    </source>
</evidence>
<keyword evidence="3" id="KW-1185">Reference proteome</keyword>
<feature type="compositionally biased region" description="Basic and acidic residues" evidence="1">
    <location>
        <begin position="892"/>
        <end position="905"/>
    </location>
</feature>
<dbReference type="PANTHER" id="PTHR15615">
    <property type="match status" value="1"/>
</dbReference>
<dbReference type="AlphaFoldDB" id="A0AAD6YMF3"/>
<dbReference type="Proteomes" id="UP001219525">
    <property type="component" value="Unassembled WGS sequence"/>
</dbReference>
<feature type="region of interest" description="Disordered" evidence="1">
    <location>
        <begin position="399"/>
        <end position="540"/>
    </location>
</feature>
<feature type="region of interest" description="Disordered" evidence="1">
    <location>
        <begin position="948"/>
        <end position="968"/>
    </location>
</feature>
<feature type="compositionally biased region" description="Acidic residues" evidence="1">
    <location>
        <begin position="845"/>
        <end position="860"/>
    </location>
</feature>
<gene>
    <name evidence="2" type="ORF">GGX14DRAFT_491841</name>
</gene>
<organism evidence="2 3">
    <name type="scientific">Mycena pura</name>
    <dbReference type="NCBI Taxonomy" id="153505"/>
    <lineage>
        <taxon>Eukaryota</taxon>
        <taxon>Fungi</taxon>
        <taxon>Dikarya</taxon>
        <taxon>Basidiomycota</taxon>
        <taxon>Agaricomycotina</taxon>
        <taxon>Agaricomycetes</taxon>
        <taxon>Agaricomycetidae</taxon>
        <taxon>Agaricales</taxon>
        <taxon>Marasmiineae</taxon>
        <taxon>Mycenaceae</taxon>
        <taxon>Mycena</taxon>
    </lineage>
</organism>
<feature type="compositionally biased region" description="Basic and acidic residues" evidence="1">
    <location>
        <begin position="632"/>
        <end position="655"/>
    </location>
</feature>
<feature type="compositionally biased region" description="Basic residues" evidence="1">
    <location>
        <begin position="402"/>
        <end position="435"/>
    </location>
</feature>
<proteinExistence type="predicted"/>
<feature type="region of interest" description="Disordered" evidence="1">
    <location>
        <begin position="66"/>
        <end position="195"/>
    </location>
</feature>
<dbReference type="SUPFAM" id="SSF47954">
    <property type="entry name" value="Cyclin-like"/>
    <property type="match status" value="1"/>
</dbReference>
<feature type="compositionally biased region" description="Polar residues" evidence="1">
    <location>
        <begin position="574"/>
        <end position="587"/>
    </location>
</feature>
<accession>A0AAD6YMF3</accession>
<dbReference type="EMBL" id="JARJCW010000006">
    <property type="protein sequence ID" value="KAJ7223592.1"/>
    <property type="molecule type" value="Genomic_DNA"/>
</dbReference>
<comment type="caution">
    <text evidence="2">The sequence shown here is derived from an EMBL/GenBank/DDBJ whole genome shotgun (WGS) entry which is preliminary data.</text>
</comment>
<dbReference type="GO" id="GO:0005634">
    <property type="term" value="C:nucleus"/>
    <property type="evidence" value="ECO:0007669"/>
    <property type="project" value="TreeGrafter"/>
</dbReference>
<sequence>MATLYALPRELAHWATTPMTPPHTDTVEPRRLWARSALDAYAAHPPIPLPPAPVAYAVHAYSAQLLTPPDDTSPLDEPMPPPHSRSHSQHDAQQTDSQTNYHPPYTHHGQPPLDTGYREPECAPPDYRKTTRTYDSSLSSYAPPTSSLHTTAAPPPVHRANDAHSHPPTAADAHSSPDSEAQRETVPAADARVGADADTNAPLAWARDWLRVARARPESAALVAEKTCEMICYLWFAPTPLSAARDSENESESSGGSRSGSGSGEGRSTPSALQLAASSTFVKFTQKLLETTQLSQSAIVLALHYIHRLRARNAGTPAQPGSEFRVAVAGLMMANKFLDDNTYTNATWAAVSAIPLPQINTMEREFLAGCGYSLFVSQKVYEDWGRLLKGLVGARERARGAVGRHHKGGRMHGPHTPHARRVANAHCTPSRRRKSISPTPRARAWNEDVEMHEATEEQEREERERERREKAREAEVGSKRRAAAAFSPGSYHPPAHPHPSFAAAGTHAQSQAATTPTPSHHSTYVNGAPLPTHAPQTQRPAPTLVIPSQQLQSQFAYPRSAGHAGWSPVDSVPPSFTTQHAGTPQTYSSGGSSSSSGSATSARAYTSTSLATPLERFGAMSLSTRRRTPSPPREREREWPRVVEGERGPAKRERPVSYAGSTAASTGVGAGGGLMAFAERYAGATCSPSSSVHRAPATPERGRERSTWGTPASGPVRSTSAYPSPMMSTATQYKLYVPPAPSTIVQYPPQHSYGESAATTTLPPIAVAYGPYQQQPAQTQQHTTYSASQLATPVKTQQHSTVVSAQPATLTARWDYVARSCAAQDLYFYTLASSPVSTSSASESSGDDADEEIDSDDSGLSDDGRGSDAELVECDYRPPQRAPVQSRPRSRALSDSRERDPVRVREEARRARLRYAPAPAPTAASWLPLPSQPHGVLAAQNHFGADGGRWGVQSARTSPVRGAPPVIKTEWTPPRAAYADVGAGGAGAWTPPRVALPRFADLERWSSGARARTQHQPAPEQQQAPPPSQQQQ</sequence>
<dbReference type="CDD" id="cd20557">
    <property type="entry name" value="CYCLIN_ScPCL1-like"/>
    <property type="match status" value="1"/>
</dbReference>
<feature type="compositionally biased region" description="Polar residues" evidence="1">
    <location>
        <begin position="91"/>
        <end position="101"/>
    </location>
</feature>
<dbReference type="PANTHER" id="PTHR15615:SF27">
    <property type="entry name" value="PHO85 CYCLIN CLG1"/>
    <property type="match status" value="1"/>
</dbReference>
<feature type="region of interest" description="Disordered" evidence="1">
    <location>
        <begin position="555"/>
        <end position="658"/>
    </location>
</feature>
<dbReference type="Gene3D" id="1.10.472.10">
    <property type="entry name" value="Cyclin-like"/>
    <property type="match status" value="1"/>
</dbReference>
<evidence type="ECO:0000256" key="1">
    <source>
        <dbReference type="SAM" id="MobiDB-lite"/>
    </source>
</evidence>
<name>A0AAD6YMF3_9AGAR</name>
<feature type="compositionally biased region" description="Low complexity" evidence="1">
    <location>
        <begin position="1014"/>
        <end position="1023"/>
    </location>
</feature>
<feature type="compositionally biased region" description="Polar residues" evidence="1">
    <location>
        <begin position="516"/>
        <end position="525"/>
    </location>
</feature>
<feature type="region of interest" description="Disordered" evidence="1">
    <location>
        <begin position="1000"/>
        <end position="1032"/>
    </location>
</feature>
<feature type="compositionally biased region" description="Basic and acidic residues" evidence="1">
    <location>
        <begin position="444"/>
        <end position="478"/>
    </location>
</feature>
<dbReference type="GO" id="GO:0016538">
    <property type="term" value="F:cyclin-dependent protein serine/threonine kinase regulator activity"/>
    <property type="evidence" value="ECO:0007669"/>
    <property type="project" value="TreeGrafter"/>
</dbReference>
<dbReference type="Pfam" id="PF08613">
    <property type="entry name" value="Cyclin"/>
    <property type="match status" value="1"/>
</dbReference>
<dbReference type="GO" id="GO:0000307">
    <property type="term" value="C:cyclin-dependent protein kinase holoenzyme complex"/>
    <property type="evidence" value="ECO:0007669"/>
    <property type="project" value="TreeGrafter"/>
</dbReference>
<feature type="region of interest" description="Disordered" evidence="1">
    <location>
        <begin position="836"/>
        <end position="905"/>
    </location>
</feature>
<dbReference type="InterPro" id="IPR013922">
    <property type="entry name" value="Cyclin_PHO80-like"/>
</dbReference>
<dbReference type="GO" id="GO:0019901">
    <property type="term" value="F:protein kinase binding"/>
    <property type="evidence" value="ECO:0007669"/>
    <property type="project" value="InterPro"/>
</dbReference>
<feature type="compositionally biased region" description="Basic and acidic residues" evidence="1">
    <location>
        <begin position="862"/>
        <end position="878"/>
    </location>
</feature>
<feature type="compositionally biased region" description="Basic and acidic residues" evidence="1">
    <location>
        <begin position="116"/>
        <end position="129"/>
    </location>
</feature>
<feature type="compositionally biased region" description="Low complexity" evidence="1">
    <location>
        <begin position="136"/>
        <end position="148"/>
    </location>
</feature>
<feature type="region of interest" description="Disordered" evidence="1">
    <location>
        <begin position="245"/>
        <end position="270"/>
    </location>
</feature>
<evidence type="ECO:0000313" key="3">
    <source>
        <dbReference type="Proteomes" id="UP001219525"/>
    </source>
</evidence>
<feature type="non-terminal residue" evidence="2">
    <location>
        <position position="1"/>
    </location>
</feature>
<reference evidence="2" key="1">
    <citation type="submission" date="2023-03" db="EMBL/GenBank/DDBJ databases">
        <title>Massive genome expansion in bonnet fungi (Mycena s.s.) driven by repeated elements and novel gene families across ecological guilds.</title>
        <authorList>
            <consortium name="Lawrence Berkeley National Laboratory"/>
            <person name="Harder C.B."/>
            <person name="Miyauchi S."/>
            <person name="Viragh M."/>
            <person name="Kuo A."/>
            <person name="Thoen E."/>
            <person name="Andreopoulos B."/>
            <person name="Lu D."/>
            <person name="Skrede I."/>
            <person name="Drula E."/>
            <person name="Henrissat B."/>
            <person name="Morin E."/>
            <person name="Kohler A."/>
            <person name="Barry K."/>
            <person name="LaButti K."/>
            <person name="Morin E."/>
            <person name="Salamov A."/>
            <person name="Lipzen A."/>
            <person name="Mereny Z."/>
            <person name="Hegedus B."/>
            <person name="Baldrian P."/>
            <person name="Stursova M."/>
            <person name="Weitz H."/>
            <person name="Taylor A."/>
            <person name="Grigoriev I.V."/>
            <person name="Nagy L.G."/>
            <person name="Martin F."/>
            <person name="Kauserud H."/>
        </authorList>
    </citation>
    <scope>NUCLEOTIDE SEQUENCE</scope>
    <source>
        <strain evidence="2">9144</strain>
    </source>
</reference>
<feature type="region of interest" description="Disordered" evidence="1">
    <location>
        <begin position="686"/>
        <end position="723"/>
    </location>
</feature>
<feature type="compositionally biased region" description="Low complexity" evidence="1">
    <location>
        <begin position="588"/>
        <end position="609"/>
    </location>
</feature>
<dbReference type="InterPro" id="IPR036915">
    <property type="entry name" value="Cyclin-like_sf"/>
</dbReference>
<feature type="compositionally biased region" description="Low complexity" evidence="1">
    <location>
        <begin position="487"/>
        <end position="515"/>
    </location>
</feature>
<evidence type="ECO:0008006" key="4">
    <source>
        <dbReference type="Google" id="ProtNLM"/>
    </source>
</evidence>
<protein>
    <recommendedName>
        <fullName evidence="4">Cyclin N-terminal domain-containing protein</fullName>
    </recommendedName>
</protein>